<dbReference type="InterPro" id="IPR019821">
    <property type="entry name" value="Kinesin_motor_CS"/>
</dbReference>
<dbReference type="InterPro" id="IPR027417">
    <property type="entry name" value="P-loop_NTPase"/>
</dbReference>
<dbReference type="GO" id="GO:0007018">
    <property type="term" value="P:microtubule-based movement"/>
    <property type="evidence" value="ECO:0007669"/>
    <property type="project" value="InterPro"/>
</dbReference>
<organism evidence="10 11">
    <name type="scientific">Linum trigynum</name>
    <dbReference type="NCBI Taxonomy" id="586398"/>
    <lineage>
        <taxon>Eukaryota</taxon>
        <taxon>Viridiplantae</taxon>
        <taxon>Streptophyta</taxon>
        <taxon>Embryophyta</taxon>
        <taxon>Tracheophyta</taxon>
        <taxon>Spermatophyta</taxon>
        <taxon>Magnoliopsida</taxon>
        <taxon>eudicotyledons</taxon>
        <taxon>Gunneridae</taxon>
        <taxon>Pentapetalae</taxon>
        <taxon>rosids</taxon>
        <taxon>fabids</taxon>
        <taxon>Malpighiales</taxon>
        <taxon>Linaceae</taxon>
        <taxon>Linum</taxon>
    </lineage>
</organism>
<feature type="compositionally biased region" description="Basic and acidic residues" evidence="8">
    <location>
        <begin position="468"/>
        <end position="481"/>
    </location>
</feature>
<gene>
    <name evidence="10" type="ORF">LTRI10_LOCUS39300</name>
</gene>
<dbReference type="GO" id="GO:0005874">
    <property type="term" value="C:microtubule"/>
    <property type="evidence" value="ECO:0007669"/>
    <property type="project" value="UniProtKB-KW"/>
</dbReference>
<keyword evidence="1 7" id="KW-0493">Microtubule</keyword>
<dbReference type="Gene3D" id="1.10.150.280">
    <property type="entry name" value="AF1531-like domain"/>
    <property type="match status" value="1"/>
</dbReference>
<sequence length="633" mass="69282">MESMNTPKSLKAAHLTKSTSTAMADSNFGSKVRVIVRVRPFLPSEIAAKHELSSCISLLDQVSESGDEVAVYLKDPESSRSEVYQLDSFFSPEDNNVNRIFQREVSPLIPGLFQGCNATVFAYGATGSGKTYTMLGSDGLPGLMPLAMSNILSMCSRTPSTVEISYYEVYLEKCHDLLEPNEKEIAILDDREGKTHLKGLCGVPISSMPEFQEVFSRGTQRRKVAHTGLNDVSSRSHGVLVISVSTPIGDGSSVYGKLNLIDLAGNEDNRRTFNEGIRLQESAKINQSLFALSNVIYALNNNKQWIPYRESKLTRILQDSLGGTSRALMVACLNPGEYQESVNTVSLASRSRHVKNFVPSAQKLETPKVKMNMEAKLQAWLESKGKTKSNAHRACVSPSPFPVNSAKRLDFLGSVKAKVSTRNAASSSKNRMLSEPFRSLQLNDENLSDPSVEGVMAQVADIEGSLGLEKEKEKSEAKESINLRTAPPPMTDKKSSSSTVQESPLRKVLSPICPNMNRIVEQQATTTPPKTPLLATCGGKMVATTPLDKFNVLSSNLKSSMIHEYLNFLNTASRGELLEIKGIGVKLAEYIVELRETSPLRSLSDLENIGLSSKQVHNMFSRAAQGIFESGKD</sequence>
<dbReference type="AlphaFoldDB" id="A0AAV2FLB2"/>
<evidence type="ECO:0000256" key="5">
    <source>
        <dbReference type="ARBA" id="ARBA00061615"/>
    </source>
</evidence>
<dbReference type="InterPro" id="IPR027640">
    <property type="entry name" value="Kinesin-like_fam"/>
</dbReference>
<keyword evidence="2 6" id="KW-0547">Nucleotide-binding</keyword>
<dbReference type="InterPro" id="IPR036961">
    <property type="entry name" value="Kinesin_motor_dom_sf"/>
</dbReference>
<feature type="region of interest" description="Disordered" evidence="8">
    <location>
        <begin position="466"/>
        <end position="504"/>
    </location>
</feature>
<dbReference type="PANTHER" id="PTHR47969:SF9">
    <property type="entry name" value="KINESIN-LIKE PROTEIN"/>
    <property type="match status" value="1"/>
</dbReference>
<evidence type="ECO:0000256" key="2">
    <source>
        <dbReference type="ARBA" id="ARBA00022741"/>
    </source>
</evidence>
<keyword evidence="11" id="KW-1185">Reference proteome</keyword>
<dbReference type="SUPFAM" id="SSF52540">
    <property type="entry name" value="P-loop containing nucleoside triphosphate hydrolases"/>
    <property type="match status" value="1"/>
</dbReference>
<evidence type="ECO:0000256" key="4">
    <source>
        <dbReference type="ARBA" id="ARBA00023175"/>
    </source>
</evidence>
<dbReference type="Gene3D" id="3.40.850.10">
    <property type="entry name" value="Kinesin motor domain"/>
    <property type="match status" value="1"/>
</dbReference>
<proteinExistence type="inferred from homology"/>
<dbReference type="GO" id="GO:0008017">
    <property type="term" value="F:microtubule binding"/>
    <property type="evidence" value="ECO:0007669"/>
    <property type="project" value="InterPro"/>
</dbReference>
<dbReference type="PRINTS" id="PR00380">
    <property type="entry name" value="KINESINHEAVY"/>
</dbReference>
<feature type="binding site" evidence="6">
    <location>
        <begin position="124"/>
        <end position="131"/>
    </location>
    <ligand>
        <name>ATP</name>
        <dbReference type="ChEBI" id="CHEBI:30616"/>
    </ligand>
</feature>
<comment type="similarity">
    <text evidence="5">Belongs to the TRAFAC class myosin-kinesin ATPase superfamily. Kinesin family. KIN-10 subfamily.</text>
</comment>
<evidence type="ECO:0000256" key="1">
    <source>
        <dbReference type="ARBA" id="ARBA00022701"/>
    </source>
</evidence>
<evidence type="ECO:0000259" key="9">
    <source>
        <dbReference type="PROSITE" id="PS50067"/>
    </source>
</evidence>
<dbReference type="InterPro" id="IPR010994">
    <property type="entry name" value="RuvA_2-like"/>
</dbReference>
<dbReference type="GO" id="GO:0007052">
    <property type="term" value="P:mitotic spindle organization"/>
    <property type="evidence" value="ECO:0007669"/>
    <property type="project" value="TreeGrafter"/>
</dbReference>
<dbReference type="GO" id="GO:0051231">
    <property type="term" value="P:spindle elongation"/>
    <property type="evidence" value="ECO:0007669"/>
    <property type="project" value="TreeGrafter"/>
</dbReference>
<dbReference type="FunFam" id="1.10.150.280:FF:000003">
    <property type="entry name" value="Kinesin-like protein KIN-10C"/>
    <property type="match status" value="1"/>
</dbReference>
<evidence type="ECO:0000256" key="3">
    <source>
        <dbReference type="ARBA" id="ARBA00022840"/>
    </source>
</evidence>
<name>A0AAV2FLB2_9ROSI</name>
<feature type="domain" description="Kinesin motor" evidence="9">
    <location>
        <begin position="31"/>
        <end position="354"/>
    </location>
</feature>
<protein>
    <recommendedName>
        <fullName evidence="7">Kinesin-like protein</fullName>
    </recommendedName>
</protein>
<dbReference type="PROSITE" id="PS50067">
    <property type="entry name" value="KINESIN_MOTOR_2"/>
    <property type="match status" value="1"/>
</dbReference>
<dbReference type="SUPFAM" id="SSF47781">
    <property type="entry name" value="RuvA domain 2-like"/>
    <property type="match status" value="1"/>
</dbReference>
<evidence type="ECO:0000313" key="11">
    <source>
        <dbReference type="Proteomes" id="UP001497516"/>
    </source>
</evidence>
<dbReference type="PROSITE" id="PS00411">
    <property type="entry name" value="KINESIN_MOTOR_1"/>
    <property type="match status" value="1"/>
</dbReference>
<evidence type="ECO:0000256" key="6">
    <source>
        <dbReference type="PROSITE-ProRule" id="PRU00283"/>
    </source>
</evidence>
<dbReference type="InterPro" id="IPR001752">
    <property type="entry name" value="Kinesin_motor_dom"/>
</dbReference>
<evidence type="ECO:0000313" key="10">
    <source>
        <dbReference type="EMBL" id="CAL1399106.1"/>
    </source>
</evidence>
<evidence type="ECO:0000256" key="7">
    <source>
        <dbReference type="RuleBase" id="RU000394"/>
    </source>
</evidence>
<accession>A0AAV2FLB2</accession>
<dbReference type="FunFam" id="3.40.850.10:FF:000087">
    <property type="entry name" value="Kinesin-like protein"/>
    <property type="match status" value="1"/>
</dbReference>
<dbReference type="GO" id="GO:0005875">
    <property type="term" value="C:microtubule associated complex"/>
    <property type="evidence" value="ECO:0007669"/>
    <property type="project" value="TreeGrafter"/>
</dbReference>
<keyword evidence="4 6" id="KW-0505">Motor protein</keyword>
<reference evidence="10 11" key="1">
    <citation type="submission" date="2024-04" db="EMBL/GenBank/DDBJ databases">
        <authorList>
            <person name="Fracassetti M."/>
        </authorList>
    </citation>
    <scope>NUCLEOTIDE SEQUENCE [LARGE SCALE GENOMIC DNA]</scope>
</reference>
<dbReference type="Proteomes" id="UP001497516">
    <property type="component" value="Chromosome 7"/>
</dbReference>
<evidence type="ECO:0000256" key="8">
    <source>
        <dbReference type="SAM" id="MobiDB-lite"/>
    </source>
</evidence>
<dbReference type="EMBL" id="OZ034820">
    <property type="protein sequence ID" value="CAL1399106.1"/>
    <property type="molecule type" value="Genomic_DNA"/>
</dbReference>
<dbReference type="SMART" id="SM00129">
    <property type="entry name" value="KISc"/>
    <property type="match status" value="1"/>
</dbReference>
<dbReference type="GO" id="GO:0005524">
    <property type="term" value="F:ATP binding"/>
    <property type="evidence" value="ECO:0007669"/>
    <property type="project" value="UniProtKB-UniRule"/>
</dbReference>
<dbReference type="Pfam" id="PF00225">
    <property type="entry name" value="Kinesin"/>
    <property type="match status" value="1"/>
</dbReference>
<keyword evidence="3 6" id="KW-0067">ATP-binding</keyword>
<dbReference type="PANTHER" id="PTHR47969">
    <property type="entry name" value="CHROMOSOME-ASSOCIATED KINESIN KIF4A-RELATED"/>
    <property type="match status" value="1"/>
</dbReference>
<dbReference type="GO" id="GO:0003777">
    <property type="term" value="F:microtubule motor activity"/>
    <property type="evidence" value="ECO:0007669"/>
    <property type="project" value="InterPro"/>
</dbReference>